<dbReference type="Proteomes" id="UP000232323">
    <property type="component" value="Unassembled WGS sequence"/>
</dbReference>
<dbReference type="SUPFAM" id="SSF90229">
    <property type="entry name" value="CCCH zinc finger"/>
    <property type="match status" value="1"/>
</dbReference>
<keyword evidence="1 5" id="KW-0479">Metal-binding</keyword>
<dbReference type="EMBL" id="BEGY01000128">
    <property type="protein sequence ID" value="GAX84556.1"/>
    <property type="molecule type" value="Genomic_DNA"/>
</dbReference>
<feature type="region of interest" description="Disordered" evidence="6">
    <location>
        <begin position="486"/>
        <end position="540"/>
    </location>
</feature>
<dbReference type="InterPro" id="IPR057444">
    <property type="entry name" value="Znf-CCCH_AtC3H23-like"/>
</dbReference>
<comment type="caution">
    <text evidence="8">The sequence shown here is derived from an EMBL/GenBank/DDBJ whole genome shotgun (WGS) entry which is preliminary data.</text>
</comment>
<gene>
    <name evidence="8" type="ORF">CEUSTIGMA_g11977.t1</name>
</gene>
<sequence>MEEQLKDLLSQIYSPTSSFSLAPNVSESKPLTADEFRMYIYKVVPCTRRGPHSWVECSYCHPGEKASRRDPQAFNYAPIACPNMKTETTCPHGDSCVYAHNVFEYWLHPARFRTQLCSFGVECKRSICFFAHQPGELRVNEYIAQIQVIERDLEASDPSFAAPNPKWGAGVQEKSFAFDSKPPQQRQRQQHHHQQQPAQQKQQQLSNAEMAQMRQMLNAQAANSLSQHQSMYNAAGYTGVVPPVHASTAAAAAALLEAAMQPNTPRLPHPFSTLHPGLSPSTSLLSPLTSMNQQQESDNMASTIKLLDELSGHAGMNSNNAQQQHRLHSVSSVPLTMLRQQHTGSGTGSSGSGSRMSDVQRALLLFAQLQELVSCCSASQNLDVLNVLYSLLPQLLLQVSGSLTAGDPNAINRQKVSSISQNTGLLTPSASMPAHLSFSQHDIANLHAMHQQQQHTSQVRAHGAHANTRTGTVRLGCLSAGSPSPADVLSIGSHSKVGAGSSYSGSSRSLSPTHSHRSDSESRRTSSFAEDEPVPPPLLQGRESFSRVQQLQGTGNGLFGKPGSISMGSLTPSMSLKAPATAKSEEVDLASGMADMSGASAMIASLSLMVDDHDAEAVAVKHPPEVV</sequence>
<dbReference type="InterPro" id="IPR036855">
    <property type="entry name" value="Znf_CCCH_sf"/>
</dbReference>
<evidence type="ECO:0000256" key="6">
    <source>
        <dbReference type="SAM" id="MobiDB-lite"/>
    </source>
</evidence>
<evidence type="ECO:0000256" key="3">
    <source>
        <dbReference type="ARBA" id="ARBA00022833"/>
    </source>
</evidence>
<keyword evidence="2 5" id="KW-0863">Zinc-finger</keyword>
<evidence type="ECO:0000256" key="2">
    <source>
        <dbReference type="ARBA" id="ARBA00022771"/>
    </source>
</evidence>
<feature type="region of interest" description="Disordered" evidence="6">
    <location>
        <begin position="178"/>
        <end position="208"/>
    </location>
</feature>
<evidence type="ECO:0000256" key="5">
    <source>
        <dbReference type="PROSITE-ProRule" id="PRU00723"/>
    </source>
</evidence>
<dbReference type="PANTHER" id="PTHR14493">
    <property type="entry name" value="UNKEMPT FAMILY MEMBER"/>
    <property type="match status" value="1"/>
</dbReference>
<feature type="domain" description="C3H1-type" evidence="7">
    <location>
        <begin position="75"/>
        <end position="103"/>
    </location>
</feature>
<dbReference type="InterPro" id="IPR045234">
    <property type="entry name" value="Unkempt-like"/>
</dbReference>
<feature type="compositionally biased region" description="Low complexity" evidence="6">
    <location>
        <begin position="195"/>
        <end position="204"/>
    </location>
</feature>
<dbReference type="OrthoDB" id="551421at2759"/>
<evidence type="ECO:0000256" key="4">
    <source>
        <dbReference type="ARBA" id="ARBA00023125"/>
    </source>
</evidence>
<keyword evidence="9" id="KW-1185">Reference proteome</keyword>
<dbReference type="PROSITE" id="PS50103">
    <property type="entry name" value="ZF_C3H1"/>
    <property type="match status" value="1"/>
</dbReference>
<dbReference type="GO" id="GO:0003677">
    <property type="term" value="F:DNA binding"/>
    <property type="evidence" value="ECO:0007669"/>
    <property type="project" value="UniProtKB-KW"/>
</dbReference>
<dbReference type="AlphaFoldDB" id="A0A250XNG9"/>
<dbReference type="InterPro" id="IPR000571">
    <property type="entry name" value="Znf_CCCH"/>
</dbReference>
<evidence type="ECO:0000259" key="7">
    <source>
        <dbReference type="PROSITE" id="PS50103"/>
    </source>
</evidence>
<evidence type="ECO:0000313" key="8">
    <source>
        <dbReference type="EMBL" id="GAX84556.1"/>
    </source>
</evidence>
<feature type="compositionally biased region" description="Low complexity" evidence="6">
    <location>
        <begin position="495"/>
        <end position="511"/>
    </location>
</feature>
<keyword evidence="3 5" id="KW-0862">Zinc</keyword>
<keyword evidence="4" id="KW-0238">DNA-binding</keyword>
<protein>
    <recommendedName>
        <fullName evidence="7">C3H1-type domain-containing protein</fullName>
    </recommendedName>
</protein>
<reference evidence="8 9" key="1">
    <citation type="submission" date="2017-08" db="EMBL/GenBank/DDBJ databases">
        <title>Acidophilic green algal genome provides insights into adaptation to an acidic environment.</title>
        <authorList>
            <person name="Hirooka S."/>
            <person name="Hirose Y."/>
            <person name="Kanesaki Y."/>
            <person name="Higuchi S."/>
            <person name="Fujiwara T."/>
            <person name="Onuma R."/>
            <person name="Era A."/>
            <person name="Ohbayashi R."/>
            <person name="Uzuka A."/>
            <person name="Nozaki H."/>
            <person name="Yoshikawa H."/>
            <person name="Miyagishima S.Y."/>
        </authorList>
    </citation>
    <scope>NUCLEOTIDE SEQUENCE [LARGE SCALE GENOMIC DNA]</scope>
    <source>
        <strain evidence="8 9">NIES-2499</strain>
    </source>
</reference>
<dbReference type="Pfam" id="PF25512">
    <property type="entry name" value="zf-CCCH_AtC3H23"/>
    <property type="match status" value="1"/>
</dbReference>
<feature type="zinc finger region" description="C3H1-type" evidence="5">
    <location>
        <begin position="75"/>
        <end position="103"/>
    </location>
</feature>
<name>A0A250XNG9_9CHLO</name>
<feature type="region of interest" description="Disordered" evidence="6">
    <location>
        <begin position="553"/>
        <end position="572"/>
    </location>
</feature>
<organism evidence="8 9">
    <name type="scientific">Chlamydomonas eustigma</name>
    <dbReference type="NCBI Taxonomy" id="1157962"/>
    <lineage>
        <taxon>Eukaryota</taxon>
        <taxon>Viridiplantae</taxon>
        <taxon>Chlorophyta</taxon>
        <taxon>core chlorophytes</taxon>
        <taxon>Chlorophyceae</taxon>
        <taxon>CS clade</taxon>
        <taxon>Chlamydomonadales</taxon>
        <taxon>Chlamydomonadaceae</taxon>
        <taxon>Chlamydomonas</taxon>
    </lineage>
</organism>
<accession>A0A250XNG9</accession>
<evidence type="ECO:0000313" key="9">
    <source>
        <dbReference type="Proteomes" id="UP000232323"/>
    </source>
</evidence>
<dbReference type="GO" id="GO:0008270">
    <property type="term" value="F:zinc ion binding"/>
    <property type="evidence" value="ECO:0007669"/>
    <property type="project" value="UniProtKB-KW"/>
</dbReference>
<evidence type="ECO:0000256" key="1">
    <source>
        <dbReference type="ARBA" id="ARBA00022723"/>
    </source>
</evidence>
<dbReference type="PANTHER" id="PTHR14493:SF50">
    <property type="entry name" value="RING FINGER PROTEIN UNKEMPT"/>
    <property type="match status" value="1"/>
</dbReference>
<dbReference type="Gene3D" id="4.10.1000.10">
    <property type="entry name" value="Zinc finger, CCCH-type"/>
    <property type="match status" value="1"/>
</dbReference>
<proteinExistence type="predicted"/>